<dbReference type="WBParaSite" id="jg14384">
    <property type="protein sequence ID" value="jg14384"/>
    <property type="gene ID" value="jg14384"/>
</dbReference>
<organism evidence="1 2">
    <name type="scientific">Ditylenchus dipsaci</name>
    <dbReference type="NCBI Taxonomy" id="166011"/>
    <lineage>
        <taxon>Eukaryota</taxon>
        <taxon>Metazoa</taxon>
        <taxon>Ecdysozoa</taxon>
        <taxon>Nematoda</taxon>
        <taxon>Chromadorea</taxon>
        <taxon>Rhabditida</taxon>
        <taxon>Tylenchina</taxon>
        <taxon>Tylenchomorpha</taxon>
        <taxon>Sphaerularioidea</taxon>
        <taxon>Anguinidae</taxon>
        <taxon>Anguininae</taxon>
        <taxon>Ditylenchus</taxon>
    </lineage>
</organism>
<protein>
    <submittedName>
        <fullName evidence="2">Uncharacterized protein</fullName>
    </submittedName>
</protein>
<name>A0A915D1G1_9BILA</name>
<sequence>MSMFKKNFATHSGYRTFCALTNQFRHSTTAKEELKNACGKQILLSSSTRWASQIVAIGRFSEVNSTLNQLLGEVATESRNSGLNSGRISANSFLDQMLNRVRSATTVGGIQLTL</sequence>
<dbReference type="Proteomes" id="UP000887574">
    <property type="component" value="Unplaced"/>
</dbReference>
<keyword evidence="1" id="KW-1185">Reference proteome</keyword>
<reference evidence="2" key="1">
    <citation type="submission" date="2022-11" db="UniProtKB">
        <authorList>
            <consortium name="WormBaseParasite"/>
        </authorList>
    </citation>
    <scope>IDENTIFICATION</scope>
</reference>
<evidence type="ECO:0000313" key="1">
    <source>
        <dbReference type="Proteomes" id="UP000887574"/>
    </source>
</evidence>
<proteinExistence type="predicted"/>
<dbReference type="AlphaFoldDB" id="A0A915D1G1"/>
<evidence type="ECO:0000313" key="2">
    <source>
        <dbReference type="WBParaSite" id="jg14384"/>
    </source>
</evidence>
<accession>A0A915D1G1</accession>